<dbReference type="Gene3D" id="2.40.50.40">
    <property type="match status" value="2"/>
</dbReference>
<dbReference type="Pfam" id="PF00385">
    <property type="entry name" value="Chromo"/>
    <property type="match status" value="1"/>
</dbReference>
<dbReference type="InterPro" id="IPR000953">
    <property type="entry name" value="Chromo/chromo_shadow_dom"/>
</dbReference>
<evidence type="ECO:0000313" key="5">
    <source>
        <dbReference type="EMBL" id="KAF4947335.1"/>
    </source>
</evidence>
<feature type="domain" description="Chromo" evidence="4">
    <location>
        <begin position="11"/>
        <end position="71"/>
    </location>
</feature>
<reference evidence="5" key="1">
    <citation type="journal article" date="2020" name="BMC Genomics">
        <title>Correction to: Identification and distribution of gene clusters required for synthesis of sphingolipid metabolism inhibitors in diverse species of the filamentous fungus Fusarium.</title>
        <authorList>
            <person name="Kim H.S."/>
            <person name="Lohmar J.M."/>
            <person name="Busman M."/>
            <person name="Brown D.W."/>
            <person name="Naumann T.A."/>
            <person name="Divon H.H."/>
            <person name="Lysoe E."/>
            <person name="Uhlig S."/>
            <person name="Proctor R.H."/>
        </authorList>
    </citation>
    <scope>NUCLEOTIDE SEQUENCE</scope>
    <source>
        <strain evidence="5">NRRL 45417</strain>
    </source>
</reference>
<dbReference type="InterPro" id="IPR016197">
    <property type="entry name" value="Chromo-like_dom_sf"/>
</dbReference>
<accession>A0A8H4SXD7</accession>
<dbReference type="PROSITE" id="PS50013">
    <property type="entry name" value="CHROMO_2"/>
    <property type="match status" value="1"/>
</dbReference>
<dbReference type="EMBL" id="JABFAI010000290">
    <property type="protein sequence ID" value="KAF4947335.1"/>
    <property type="molecule type" value="Genomic_DNA"/>
</dbReference>
<dbReference type="SMART" id="SM00298">
    <property type="entry name" value="CHROMO"/>
    <property type="match status" value="2"/>
</dbReference>
<gene>
    <name evidence="5" type="ORF">FGADI_10485</name>
</gene>
<evidence type="ECO:0000259" key="4">
    <source>
        <dbReference type="PROSITE" id="PS50013"/>
    </source>
</evidence>
<dbReference type="OrthoDB" id="433924at2759"/>
<evidence type="ECO:0000256" key="2">
    <source>
        <dbReference type="ARBA" id="ARBA00011353"/>
    </source>
</evidence>
<keyword evidence="3" id="KW-0539">Nucleus</keyword>
<evidence type="ECO:0000313" key="6">
    <source>
        <dbReference type="Proteomes" id="UP000604273"/>
    </source>
</evidence>
<comment type="subcellular location">
    <subcellularLocation>
        <location evidence="1">Nucleus</location>
    </subcellularLocation>
</comment>
<dbReference type="Proteomes" id="UP000604273">
    <property type="component" value="Unassembled WGS sequence"/>
</dbReference>
<dbReference type="GO" id="GO:0006338">
    <property type="term" value="P:chromatin remodeling"/>
    <property type="evidence" value="ECO:0007669"/>
    <property type="project" value="UniProtKB-ARBA"/>
</dbReference>
<dbReference type="PANTHER" id="PTHR22812">
    <property type="entry name" value="CHROMOBOX PROTEIN"/>
    <property type="match status" value="1"/>
</dbReference>
<dbReference type="CDD" id="cd00024">
    <property type="entry name" value="CD_CSD"/>
    <property type="match status" value="2"/>
</dbReference>
<comment type="caution">
    <text evidence="5">The sequence shown here is derived from an EMBL/GenBank/DDBJ whole genome shotgun (WGS) entry which is preliminary data.</text>
</comment>
<evidence type="ECO:0000256" key="3">
    <source>
        <dbReference type="ARBA" id="ARBA00023242"/>
    </source>
</evidence>
<keyword evidence="6" id="KW-1185">Reference proteome</keyword>
<comment type="subunit">
    <text evidence="2">Component of the NuA4 histone acetyltransferase complex.</text>
</comment>
<proteinExistence type="predicted"/>
<sequence>MATNNQNNRLYAIERFMRHRVNRRTNTVEILVKWAGYREQTWEPEANLQKTAGRTLYRYWRHHGGRVQATGLQASDVFKIHSKVLKRGEWYFHCQWVGYPNSKHDSSLEPEDKIMEIAPAAVADFAAREAARLARLAATNQNAVAANP</sequence>
<organism evidence="5 6">
    <name type="scientific">Fusarium gaditjirri</name>
    <dbReference type="NCBI Taxonomy" id="282569"/>
    <lineage>
        <taxon>Eukaryota</taxon>
        <taxon>Fungi</taxon>
        <taxon>Dikarya</taxon>
        <taxon>Ascomycota</taxon>
        <taxon>Pezizomycotina</taxon>
        <taxon>Sordariomycetes</taxon>
        <taxon>Hypocreomycetidae</taxon>
        <taxon>Hypocreales</taxon>
        <taxon>Nectriaceae</taxon>
        <taxon>Fusarium</taxon>
        <taxon>Fusarium nisikadoi species complex</taxon>
    </lineage>
</organism>
<dbReference type="GO" id="GO:0005634">
    <property type="term" value="C:nucleus"/>
    <property type="evidence" value="ECO:0007669"/>
    <property type="project" value="UniProtKB-SubCell"/>
</dbReference>
<dbReference type="AlphaFoldDB" id="A0A8H4SXD7"/>
<dbReference type="InterPro" id="IPR051219">
    <property type="entry name" value="Heterochromatin_chromo-domain"/>
</dbReference>
<protein>
    <recommendedName>
        <fullName evidence="4">Chromo domain-containing protein</fullName>
    </recommendedName>
</protein>
<dbReference type="InterPro" id="IPR023780">
    <property type="entry name" value="Chromo_domain"/>
</dbReference>
<dbReference type="SUPFAM" id="SSF54160">
    <property type="entry name" value="Chromo domain-like"/>
    <property type="match status" value="2"/>
</dbReference>
<reference evidence="5" key="2">
    <citation type="submission" date="2020-05" db="EMBL/GenBank/DDBJ databases">
        <authorList>
            <person name="Kim H.-S."/>
            <person name="Proctor R.H."/>
            <person name="Brown D.W."/>
        </authorList>
    </citation>
    <scope>NUCLEOTIDE SEQUENCE</scope>
    <source>
        <strain evidence="5">NRRL 45417</strain>
    </source>
</reference>
<name>A0A8H4SXD7_9HYPO</name>
<evidence type="ECO:0000256" key="1">
    <source>
        <dbReference type="ARBA" id="ARBA00004123"/>
    </source>
</evidence>